<dbReference type="Pfam" id="PF12838">
    <property type="entry name" value="Fer4_7"/>
    <property type="match status" value="1"/>
</dbReference>
<sequence>MAERNEKYYRACLEHYSVSRRGLLRGLFSGANKAVQVPDEISVKRSVPRPPGAVDEGVFLQLCQSCNDCETACVQQVIEMVEGRPQLNLDYNHCTQCGECQKACSTGALSSINKDIGLRPSFSKGCNNRLSGECLICADACPQLAISVSSRQLPVINEALCSGCGQCRSVCFIGAVQLEWPTARH</sequence>
<dbReference type="InterPro" id="IPR050157">
    <property type="entry name" value="PSI_iron-sulfur_center"/>
</dbReference>
<dbReference type="CDD" id="cd10564">
    <property type="entry name" value="NapF_like"/>
    <property type="match status" value="1"/>
</dbReference>
<evidence type="ECO:0000256" key="3">
    <source>
        <dbReference type="ARBA" id="ARBA00022737"/>
    </source>
</evidence>
<keyword evidence="3" id="KW-0677">Repeat</keyword>
<evidence type="ECO:0000313" key="8">
    <source>
        <dbReference type="Proteomes" id="UP000240987"/>
    </source>
</evidence>
<proteinExistence type="predicted"/>
<accession>A0A2T3JNH8</accession>
<dbReference type="InterPro" id="IPR004496">
    <property type="entry name" value="NapF"/>
</dbReference>
<feature type="domain" description="4Fe-4S ferredoxin-type" evidence="6">
    <location>
        <begin position="85"/>
        <end position="115"/>
    </location>
</feature>
<evidence type="ECO:0000256" key="1">
    <source>
        <dbReference type="ARBA" id="ARBA00022485"/>
    </source>
</evidence>
<dbReference type="InterPro" id="IPR017896">
    <property type="entry name" value="4Fe4S_Fe-S-bd"/>
</dbReference>
<dbReference type="Gene3D" id="3.30.70.20">
    <property type="match status" value="2"/>
</dbReference>
<gene>
    <name evidence="7" type="ORF">C9J12_04515</name>
</gene>
<evidence type="ECO:0000313" key="7">
    <source>
        <dbReference type="EMBL" id="PSU50590.1"/>
    </source>
</evidence>
<keyword evidence="8" id="KW-1185">Reference proteome</keyword>
<dbReference type="SUPFAM" id="SSF54862">
    <property type="entry name" value="4Fe-4S ferredoxins"/>
    <property type="match status" value="1"/>
</dbReference>
<keyword evidence="1" id="KW-0004">4Fe-4S</keyword>
<evidence type="ECO:0000256" key="4">
    <source>
        <dbReference type="ARBA" id="ARBA00023004"/>
    </source>
</evidence>
<keyword evidence="4" id="KW-0408">Iron</keyword>
<dbReference type="RefSeq" id="WP_107241621.1">
    <property type="nucleotide sequence ID" value="NZ_PYMJ01000003.1"/>
</dbReference>
<dbReference type="GO" id="GO:0046872">
    <property type="term" value="F:metal ion binding"/>
    <property type="evidence" value="ECO:0007669"/>
    <property type="project" value="UniProtKB-KW"/>
</dbReference>
<feature type="domain" description="4Fe-4S ferredoxin-type" evidence="6">
    <location>
        <begin position="152"/>
        <end position="181"/>
    </location>
</feature>
<dbReference type="Pfam" id="PF00037">
    <property type="entry name" value="Fer4"/>
    <property type="match status" value="1"/>
</dbReference>
<dbReference type="PANTHER" id="PTHR24960">
    <property type="entry name" value="PHOTOSYSTEM I IRON-SULFUR CENTER-RELATED"/>
    <property type="match status" value="1"/>
</dbReference>
<keyword evidence="5" id="KW-0411">Iron-sulfur</keyword>
<name>A0A2T3JNH8_9GAMM</name>
<evidence type="ECO:0000256" key="2">
    <source>
        <dbReference type="ARBA" id="ARBA00022723"/>
    </source>
</evidence>
<dbReference type="PANTHER" id="PTHR24960:SF79">
    <property type="entry name" value="PHOTOSYSTEM I IRON-SULFUR CENTER"/>
    <property type="match status" value="1"/>
</dbReference>
<dbReference type="EMBL" id="PYMJ01000003">
    <property type="protein sequence ID" value="PSU50590.1"/>
    <property type="molecule type" value="Genomic_DNA"/>
</dbReference>
<dbReference type="PROSITE" id="PS51379">
    <property type="entry name" value="4FE4S_FER_2"/>
    <property type="match status" value="3"/>
</dbReference>
<feature type="domain" description="4Fe-4S ferredoxin-type" evidence="6">
    <location>
        <begin position="54"/>
        <end position="83"/>
    </location>
</feature>
<dbReference type="Proteomes" id="UP000240987">
    <property type="component" value="Unassembled WGS sequence"/>
</dbReference>
<reference evidence="7 8" key="1">
    <citation type="submission" date="2018-01" db="EMBL/GenBank/DDBJ databases">
        <title>Whole genome sequencing of Histamine producing bacteria.</title>
        <authorList>
            <person name="Butler K."/>
        </authorList>
    </citation>
    <scope>NUCLEOTIDE SEQUENCE [LARGE SCALE GENOMIC DNA]</scope>
    <source>
        <strain evidence="7 8">JCM 12947</strain>
    </source>
</reference>
<dbReference type="GO" id="GO:0051539">
    <property type="term" value="F:4 iron, 4 sulfur cluster binding"/>
    <property type="evidence" value="ECO:0007669"/>
    <property type="project" value="UniProtKB-KW"/>
</dbReference>
<comment type="caution">
    <text evidence="7">The sequence shown here is derived from an EMBL/GenBank/DDBJ whole genome shotgun (WGS) entry which is preliminary data.</text>
</comment>
<protein>
    <submittedName>
        <fullName evidence="7">Ferredoxin-type protein NapF</fullName>
    </submittedName>
</protein>
<evidence type="ECO:0000256" key="5">
    <source>
        <dbReference type="ARBA" id="ARBA00023014"/>
    </source>
</evidence>
<dbReference type="AlphaFoldDB" id="A0A2T3JNH8"/>
<organism evidence="7 8">
    <name type="scientific">Photobacterium frigidiphilum</name>
    <dbReference type="NCBI Taxonomy" id="264736"/>
    <lineage>
        <taxon>Bacteria</taxon>
        <taxon>Pseudomonadati</taxon>
        <taxon>Pseudomonadota</taxon>
        <taxon>Gammaproteobacteria</taxon>
        <taxon>Vibrionales</taxon>
        <taxon>Vibrionaceae</taxon>
        <taxon>Photobacterium</taxon>
    </lineage>
</organism>
<keyword evidence="2" id="KW-0479">Metal-binding</keyword>
<evidence type="ECO:0000259" key="6">
    <source>
        <dbReference type="PROSITE" id="PS51379"/>
    </source>
</evidence>
<dbReference type="OrthoDB" id="9808559at2"/>